<dbReference type="InterPro" id="IPR005764">
    <property type="entry name" value="Ade_phspho_trans"/>
</dbReference>
<evidence type="ECO:0000256" key="5">
    <source>
        <dbReference type="ARBA" id="ARBA00008391"/>
    </source>
</evidence>
<dbReference type="NCBIfam" id="NF002634">
    <property type="entry name" value="PRK02304.1-3"/>
    <property type="match status" value="1"/>
</dbReference>
<evidence type="ECO:0000256" key="10">
    <source>
        <dbReference type="ARBA" id="ARBA00022679"/>
    </source>
</evidence>
<evidence type="ECO:0000256" key="8">
    <source>
        <dbReference type="ARBA" id="ARBA00022490"/>
    </source>
</evidence>
<keyword evidence="10 12" id="KW-0808">Transferase</keyword>
<keyword evidence="9 12" id="KW-0328">Glycosyltransferase</keyword>
<sequence>MTLDLHDYVATVPNFPEEGIMFRDITPLLADGAAYAEATRQITDYAKSKGVTVVVAPESRGFLVGTPVAHELGLGFVPARKPGKLPREVISESYTLEYGQATLEVHKDAIKPGDKVLITDDLLATGGTIAATIKLVEALGGEVVGLSFLIELTDLHGRDKLTGYDIQALMEYGGE</sequence>
<dbReference type="InterPro" id="IPR000836">
    <property type="entry name" value="PRTase_dom"/>
</dbReference>
<dbReference type="AlphaFoldDB" id="A0A288Q629"/>
<evidence type="ECO:0000256" key="2">
    <source>
        <dbReference type="ARBA" id="ARBA00003968"/>
    </source>
</evidence>
<dbReference type="NCBIfam" id="TIGR01090">
    <property type="entry name" value="apt"/>
    <property type="match status" value="1"/>
</dbReference>
<dbReference type="SUPFAM" id="SSF53271">
    <property type="entry name" value="PRTase-like"/>
    <property type="match status" value="1"/>
</dbReference>
<dbReference type="InterPro" id="IPR029057">
    <property type="entry name" value="PRTase-like"/>
</dbReference>
<dbReference type="CDD" id="cd06223">
    <property type="entry name" value="PRTases_typeI"/>
    <property type="match status" value="1"/>
</dbReference>
<dbReference type="InterPro" id="IPR050054">
    <property type="entry name" value="UPRTase/APRTase"/>
</dbReference>
<dbReference type="GO" id="GO:0003999">
    <property type="term" value="F:adenine phosphoribosyltransferase activity"/>
    <property type="evidence" value="ECO:0007669"/>
    <property type="project" value="UniProtKB-UniRule"/>
</dbReference>
<evidence type="ECO:0000313" key="14">
    <source>
        <dbReference type="Proteomes" id="UP000254912"/>
    </source>
</evidence>
<comment type="subcellular location">
    <subcellularLocation>
        <location evidence="3 12">Cytoplasm</location>
    </subcellularLocation>
</comment>
<dbReference type="RefSeq" id="WP_070229862.1">
    <property type="nucleotide sequence ID" value="NZ_BJYO01000002.1"/>
</dbReference>
<dbReference type="GO" id="GO:0005737">
    <property type="term" value="C:cytoplasm"/>
    <property type="evidence" value="ECO:0007669"/>
    <property type="project" value="UniProtKB-SubCell"/>
</dbReference>
<evidence type="ECO:0000256" key="12">
    <source>
        <dbReference type="HAMAP-Rule" id="MF_00004"/>
    </source>
</evidence>
<evidence type="ECO:0000256" key="7">
    <source>
        <dbReference type="ARBA" id="ARBA00011893"/>
    </source>
</evidence>
<dbReference type="GeneID" id="94545786"/>
<comment type="catalytic activity">
    <reaction evidence="1 12">
        <text>AMP + diphosphate = 5-phospho-alpha-D-ribose 1-diphosphate + adenine</text>
        <dbReference type="Rhea" id="RHEA:16609"/>
        <dbReference type="ChEBI" id="CHEBI:16708"/>
        <dbReference type="ChEBI" id="CHEBI:33019"/>
        <dbReference type="ChEBI" id="CHEBI:58017"/>
        <dbReference type="ChEBI" id="CHEBI:456215"/>
        <dbReference type="EC" id="2.4.2.7"/>
    </reaction>
</comment>
<evidence type="ECO:0000256" key="9">
    <source>
        <dbReference type="ARBA" id="ARBA00022676"/>
    </source>
</evidence>
<dbReference type="GO" id="GO:0044209">
    <property type="term" value="P:AMP salvage"/>
    <property type="evidence" value="ECO:0007669"/>
    <property type="project" value="UniProtKB-UniRule"/>
</dbReference>
<dbReference type="GO" id="GO:0006166">
    <property type="term" value="P:purine ribonucleoside salvage"/>
    <property type="evidence" value="ECO:0007669"/>
    <property type="project" value="UniProtKB-UniRule"/>
</dbReference>
<dbReference type="PANTHER" id="PTHR32315">
    <property type="entry name" value="ADENINE PHOSPHORIBOSYLTRANSFERASE"/>
    <property type="match status" value="1"/>
</dbReference>
<dbReference type="OrthoDB" id="9803963at2"/>
<dbReference type="HAMAP" id="MF_00004">
    <property type="entry name" value="Aden_phosphoribosyltr"/>
    <property type="match status" value="1"/>
</dbReference>
<dbReference type="UniPathway" id="UPA00588">
    <property type="reaction ID" value="UER00646"/>
</dbReference>
<keyword evidence="14" id="KW-1185">Reference proteome</keyword>
<dbReference type="NCBIfam" id="NF002636">
    <property type="entry name" value="PRK02304.1-5"/>
    <property type="match status" value="1"/>
</dbReference>
<dbReference type="FunFam" id="3.40.50.2020:FF:000004">
    <property type="entry name" value="Adenine phosphoribosyltransferase"/>
    <property type="match status" value="1"/>
</dbReference>
<dbReference type="EMBL" id="QRAS01000001">
    <property type="protein sequence ID" value="RDL11791.1"/>
    <property type="molecule type" value="Genomic_DNA"/>
</dbReference>
<comment type="similarity">
    <text evidence="5 12">Belongs to the purine/pyrimidine phosphoribosyltransferase family.</text>
</comment>
<evidence type="ECO:0000256" key="1">
    <source>
        <dbReference type="ARBA" id="ARBA00000868"/>
    </source>
</evidence>
<comment type="pathway">
    <text evidence="4 12">Purine metabolism; AMP biosynthesis via salvage pathway; AMP from adenine: step 1/1.</text>
</comment>
<dbReference type="PANTHER" id="PTHR32315:SF3">
    <property type="entry name" value="ADENINE PHOSPHORIBOSYLTRANSFERASE"/>
    <property type="match status" value="1"/>
</dbReference>
<dbReference type="GO" id="GO:0006168">
    <property type="term" value="P:adenine salvage"/>
    <property type="evidence" value="ECO:0007669"/>
    <property type="project" value="InterPro"/>
</dbReference>
<proteinExistence type="inferred from homology"/>
<dbReference type="Gene3D" id="3.40.50.2020">
    <property type="match status" value="1"/>
</dbReference>
<accession>A0A288Q629</accession>
<comment type="subunit">
    <text evidence="6 12">Homodimer.</text>
</comment>
<evidence type="ECO:0000256" key="11">
    <source>
        <dbReference type="ARBA" id="ARBA00022726"/>
    </source>
</evidence>
<dbReference type="Pfam" id="PF00156">
    <property type="entry name" value="Pribosyltran"/>
    <property type="match status" value="1"/>
</dbReference>
<comment type="function">
    <text evidence="2 12">Catalyzes a salvage reaction resulting in the formation of AMP, that is energically less costly than de novo synthesis.</text>
</comment>
<evidence type="ECO:0000313" key="13">
    <source>
        <dbReference type="EMBL" id="RDL11791.1"/>
    </source>
</evidence>
<dbReference type="EC" id="2.4.2.7" evidence="7 12"/>
<organism evidence="13 14">
    <name type="scientific">Weissella soli</name>
    <dbReference type="NCBI Taxonomy" id="155866"/>
    <lineage>
        <taxon>Bacteria</taxon>
        <taxon>Bacillati</taxon>
        <taxon>Bacillota</taxon>
        <taxon>Bacilli</taxon>
        <taxon>Lactobacillales</taxon>
        <taxon>Lactobacillaceae</taxon>
        <taxon>Weissella</taxon>
    </lineage>
</organism>
<keyword evidence="11 12" id="KW-0660">Purine salvage</keyword>
<dbReference type="Proteomes" id="UP000254912">
    <property type="component" value="Unassembled WGS sequence"/>
</dbReference>
<dbReference type="GO" id="GO:0016208">
    <property type="term" value="F:AMP binding"/>
    <property type="evidence" value="ECO:0007669"/>
    <property type="project" value="TreeGrafter"/>
</dbReference>
<dbReference type="KEGG" id="wso:WSWS_00580"/>
<keyword evidence="8 12" id="KW-0963">Cytoplasm</keyword>
<dbReference type="NCBIfam" id="NF002633">
    <property type="entry name" value="PRK02304.1-2"/>
    <property type="match status" value="1"/>
</dbReference>
<name>A0A288Q629_9LACO</name>
<evidence type="ECO:0000256" key="6">
    <source>
        <dbReference type="ARBA" id="ARBA00011738"/>
    </source>
</evidence>
<dbReference type="GO" id="GO:0002055">
    <property type="term" value="F:adenine binding"/>
    <property type="evidence" value="ECO:0007669"/>
    <property type="project" value="TreeGrafter"/>
</dbReference>
<protein>
    <recommendedName>
        <fullName evidence="7 12">Adenine phosphoribosyltransferase</fullName>
        <shortName evidence="12">APRT</shortName>
        <ecNumber evidence="7 12">2.4.2.7</ecNumber>
    </recommendedName>
</protein>
<reference evidence="13 14" key="1">
    <citation type="submission" date="2018-07" db="EMBL/GenBank/DDBJ databases">
        <title>Genomic Encyclopedia of Type Strains, Phase III (KMG-III): the genomes of soil and plant-associated and newly described type strains.</title>
        <authorList>
            <person name="Whitman W."/>
        </authorList>
    </citation>
    <scope>NUCLEOTIDE SEQUENCE [LARGE SCALE GENOMIC DNA]</scope>
    <source>
        <strain evidence="13 14">CECT 7031</strain>
    </source>
</reference>
<gene>
    <name evidence="12" type="primary">apt</name>
    <name evidence="13" type="ORF">DFP99_0210</name>
</gene>
<comment type="caution">
    <text evidence="13">The sequence shown here is derived from an EMBL/GenBank/DDBJ whole genome shotgun (WGS) entry which is preliminary data.</text>
</comment>
<evidence type="ECO:0000256" key="4">
    <source>
        <dbReference type="ARBA" id="ARBA00004659"/>
    </source>
</evidence>
<evidence type="ECO:0000256" key="3">
    <source>
        <dbReference type="ARBA" id="ARBA00004496"/>
    </source>
</evidence>